<feature type="transmembrane region" description="Helical" evidence="1">
    <location>
        <begin position="38"/>
        <end position="64"/>
    </location>
</feature>
<dbReference type="Proteomes" id="UP000631114">
    <property type="component" value="Unassembled WGS sequence"/>
</dbReference>
<sequence>MFHGDLQKQVCTMFHGDLQKQKETQVPRTRAGYETTFLLTWLGLGSLIIIEGLALPAYGVLLLAKHLAK</sequence>
<dbReference type="EMBL" id="JADFTS010000004">
    <property type="protein sequence ID" value="KAF9609414.1"/>
    <property type="molecule type" value="Genomic_DNA"/>
</dbReference>
<organism evidence="2 3">
    <name type="scientific">Coptis chinensis</name>
    <dbReference type="NCBI Taxonomy" id="261450"/>
    <lineage>
        <taxon>Eukaryota</taxon>
        <taxon>Viridiplantae</taxon>
        <taxon>Streptophyta</taxon>
        <taxon>Embryophyta</taxon>
        <taxon>Tracheophyta</taxon>
        <taxon>Spermatophyta</taxon>
        <taxon>Magnoliopsida</taxon>
        <taxon>Ranunculales</taxon>
        <taxon>Ranunculaceae</taxon>
        <taxon>Coptidoideae</taxon>
        <taxon>Coptis</taxon>
    </lineage>
</organism>
<evidence type="ECO:0000256" key="1">
    <source>
        <dbReference type="SAM" id="Phobius"/>
    </source>
</evidence>
<feature type="non-terminal residue" evidence="2">
    <location>
        <position position="1"/>
    </location>
</feature>
<keyword evidence="1" id="KW-0472">Membrane</keyword>
<accession>A0A835M042</accession>
<protein>
    <submittedName>
        <fullName evidence="2">Uncharacterized protein</fullName>
    </submittedName>
</protein>
<reference evidence="2 3" key="1">
    <citation type="submission" date="2020-10" db="EMBL/GenBank/DDBJ databases">
        <title>The Coptis chinensis genome and diversification of protoberbering-type alkaloids.</title>
        <authorList>
            <person name="Wang B."/>
            <person name="Shu S."/>
            <person name="Song C."/>
            <person name="Liu Y."/>
        </authorList>
    </citation>
    <scope>NUCLEOTIDE SEQUENCE [LARGE SCALE GENOMIC DNA]</scope>
    <source>
        <strain evidence="2">HL-2020</strain>
        <tissue evidence="2">Leaf</tissue>
    </source>
</reference>
<gene>
    <name evidence="2" type="ORF">IFM89_015755</name>
</gene>
<comment type="caution">
    <text evidence="2">The sequence shown here is derived from an EMBL/GenBank/DDBJ whole genome shotgun (WGS) entry which is preliminary data.</text>
</comment>
<keyword evidence="3" id="KW-1185">Reference proteome</keyword>
<keyword evidence="1" id="KW-1133">Transmembrane helix</keyword>
<dbReference type="AlphaFoldDB" id="A0A835M042"/>
<evidence type="ECO:0000313" key="3">
    <source>
        <dbReference type="Proteomes" id="UP000631114"/>
    </source>
</evidence>
<name>A0A835M042_9MAGN</name>
<keyword evidence="1" id="KW-0812">Transmembrane</keyword>
<evidence type="ECO:0000313" key="2">
    <source>
        <dbReference type="EMBL" id="KAF9609414.1"/>
    </source>
</evidence>
<proteinExistence type="predicted"/>